<dbReference type="PANTHER" id="PTHR42942">
    <property type="entry name" value="6-O-METHYLGUANINE DNA METHYLTRANSFERASE"/>
    <property type="match status" value="1"/>
</dbReference>
<dbReference type="PANTHER" id="PTHR42942:SF1">
    <property type="entry name" value="ALKYLTRANSFERASE-LIKE PROTEIN 1"/>
    <property type="match status" value="1"/>
</dbReference>
<evidence type="ECO:0000313" key="4">
    <source>
        <dbReference type="Proteomes" id="UP000746471"/>
    </source>
</evidence>
<reference evidence="3 4" key="1">
    <citation type="submission" date="2021-05" db="EMBL/GenBank/DDBJ databases">
        <title>Fusibacter ferrireducens sp. nov., an anaerobic, sulfur- and Fe-reducing bacterium isolated from the mangrove sediment.</title>
        <authorList>
            <person name="Qiu D."/>
        </authorList>
    </citation>
    <scope>NUCLEOTIDE SEQUENCE [LARGE SCALE GENOMIC DNA]</scope>
    <source>
        <strain evidence="3 4">DSM 12116</strain>
    </source>
</reference>
<keyword evidence="1" id="KW-0227">DNA damage</keyword>
<dbReference type="InterPro" id="IPR052520">
    <property type="entry name" value="ATL_DNA_repair"/>
</dbReference>
<dbReference type="Pfam" id="PF01035">
    <property type="entry name" value="DNA_binding_1"/>
    <property type="match status" value="1"/>
</dbReference>
<dbReference type="CDD" id="cd06445">
    <property type="entry name" value="ATase"/>
    <property type="match status" value="1"/>
</dbReference>
<evidence type="ECO:0000259" key="2">
    <source>
        <dbReference type="Pfam" id="PF01035"/>
    </source>
</evidence>
<dbReference type="Gene3D" id="1.10.10.10">
    <property type="entry name" value="Winged helix-like DNA-binding domain superfamily/Winged helix DNA-binding domain"/>
    <property type="match status" value="1"/>
</dbReference>
<dbReference type="EMBL" id="JAHBCL010000004">
    <property type="protein sequence ID" value="MBS7525636.1"/>
    <property type="molecule type" value="Genomic_DNA"/>
</dbReference>
<evidence type="ECO:0000256" key="1">
    <source>
        <dbReference type="ARBA" id="ARBA00022763"/>
    </source>
</evidence>
<dbReference type="SUPFAM" id="SSF46767">
    <property type="entry name" value="Methylated DNA-protein cysteine methyltransferase, C-terminal domain"/>
    <property type="match status" value="1"/>
</dbReference>
<organism evidence="3 4">
    <name type="scientific">Fusibacter paucivorans</name>
    <dbReference type="NCBI Taxonomy" id="76009"/>
    <lineage>
        <taxon>Bacteria</taxon>
        <taxon>Bacillati</taxon>
        <taxon>Bacillota</taxon>
        <taxon>Clostridia</taxon>
        <taxon>Eubacteriales</taxon>
        <taxon>Eubacteriales Family XII. Incertae Sedis</taxon>
        <taxon>Fusibacter</taxon>
    </lineage>
</organism>
<feature type="domain" description="Methylated-DNA-[protein]-cysteine S-methyltransferase DNA binding" evidence="2">
    <location>
        <begin position="3"/>
        <end position="84"/>
    </location>
</feature>
<dbReference type="RefSeq" id="WP_213235424.1">
    <property type="nucleotide sequence ID" value="NZ_JAHBCL010000004.1"/>
</dbReference>
<dbReference type="Proteomes" id="UP000746471">
    <property type="component" value="Unassembled WGS sequence"/>
</dbReference>
<gene>
    <name evidence="3" type="ORF">KHM83_02990</name>
</gene>
<dbReference type="InterPro" id="IPR036217">
    <property type="entry name" value="MethylDNA_cys_MeTrfase_DNAb"/>
</dbReference>
<sequence>MNDFTKRVIDIIKRIPPGYVMTYGSIAECAGNPRASRQVSRILHSMTAKYDLPWHRVIRKDGSIALPNEAGGLEQIVLLTAEGVEVSVSGKINMQRHFWVEAFLEENDGL</sequence>
<keyword evidence="4" id="KW-1185">Reference proteome</keyword>
<protein>
    <submittedName>
        <fullName evidence="3">MGMT family protein</fullName>
    </submittedName>
</protein>
<comment type="caution">
    <text evidence="3">The sequence shown here is derived from an EMBL/GenBank/DDBJ whole genome shotgun (WGS) entry which is preliminary data.</text>
</comment>
<dbReference type="InterPro" id="IPR014048">
    <property type="entry name" value="MethylDNA_cys_MeTrfase_DNA-bd"/>
</dbReference>
<accession>A0ABS5PMQ0</accession>
<proteinExistence type="predicted"/>
<evidence type="ECO:0000313" key="3">
    <source>
        <dbReference type="EMBL" id="MBS7525636.1"/>
    </source>
</evidence>
<dbReference type="InterPro" id="IPR036388">
    <property type="entry name" value="WH-like_DNA-bd_sf"/>
</dbReference>
<name>A0ABS5PMQ0_9FIRM</name>